<feature type="repeat" description="RCC1" evidence="2">
    <location>
        <begin position="237"/>
        <end position="288"/>
    </location>
</feature>
<feature type="repeat" description="RCC1" evidence="2">
    <location>
        <begin position="15"/>
        <end position="66"/>
    </location>
</feature>
<name>A0A8J4UZH1_9MYCE</name>
<dbReference type="PROSITE" id="PS50097">
    <property type="entry name" value="BTB"/>
    <property type="match status" value="2"/>
</dbReference>
<dbReference type="InterPro" id="IPR000210">
    <property type="entry name" value="BTB/POZ_dom"/>
</dbReference>
<feature type="repeat" description="RCC1" evidence="2">
    <location>
        <begin position="408"/>
        <end position="459"/>
    </location>
</feature>
<dbReference type="OrthoDB" id="8068875at2759"/>
<dbReference type="Pfam" id="PF00651">
    <property type="entry name" value="BTB"/>
    <property type="match status" value="2"/>
</dbReference>
<dbReference type="SMART" id="SM00225">
    <property type="entry name" value="BTB"/>
    <property type="match status" value="2"/>
</dbReference>
<reference evidence="5" key="1">
    <citation type="submission" date="2020-01" db="EMBL/GenBank/DDBJ databases">
        <title>Development of genomics and gene disruption for Polysphondylium violaceum indicates a role for the polyketide synthase stlB in stalk morphogenesis.</title>
        <authorList>
            <person name="Narita B."/>
            <person name="Kawabe Y."/>
            <person name="Kin K."/>
            <person name="Saito T."/>
            <person name="Gibbs R."/>
            <person name="Kuspa A."/>
            <person name="Muzny D."/>
            <person name="Queller D."/>
            <person name="Richards S."/>
            <person name="Strassman J."/>
            <person name="Sucgang R."/>
            <person name="Worley K."/>
            <person name="Schaap P."/>
        </authorList>
    </citation>
    <scope>NUCLEOTIDE SEQUENCE</scope>
    <source>
        <strain evidence="5">QSvi11</strain>
    </source>
</reference>
<dbReference type="PROSITE" id="PS00626">
    <property type="entry name" value="RCC1_2"/>
    <property type="match status" value="3"/>
</dbReference>
<dbReference type="Gene3D" id="2.130.10.30">
    <property type="entry name" value="Regulator of chromosome condensation 1/beta-lactamase-inhibitor protein II"/>
    <property type="match status" value="2"/>
</dbReference>
<keyword evidence="1" id="KW-0677">Repeat</keyword>
<dbReference type="EMBL" id="AJWJ01000231">
    <property type="protein sequence ID" value="KAF2073033.1"/>
    <property type="molecule type" value="Genomic_DNA"/>
</dbReference>
<dbReference type="PROSITE" id="PS50012">
    <property type="entry name" value="RCC1_3"/>
    <property type="match status" value="6"/>
</dbReference>
<evidence type="ECO:0000256" key="3">
    <source>
        <dbReference type="SAM" id="MobiDB-lite"/>
    </source>
</evidence>
<keyword evidence="6" id="KW-1185">Reference proteome</keyword>
<dbReference type="SUPFAM" id="SSF50985">
    <property type="entry name" value="RCC1/BLIP-II"/>
    <property type="match status" value="2"/>
</dbReference>
<feature type="repeat" description="RCC1" evidence="2">
    <location>
        <begin position="344"/>
        <end position="407"/>
    </location>
</feature>
<dbReference type="PRINTS" id="PR00633">
    <property type="entry name" value="RCCNDNSATION"/>
</dbReference>
<dbReference type="InterPro" id="IPR009091">
    <property type="entry name" value="RCC1/BLIP-II"/>
</dbReference>
<accession>A0A8J4UZH1</accession>
<feature type="region of interest" description="Disordered" evidence="3">
    <location>
        <begin position="171"/>
        <end position="195"/>
    </location>
</feature>
<dbReference type="Proteomes" id="UP000695562">
    <property type="component" value="Unassembled WGS sequence"/>
</dbReference>
<evidence type="ECO:0000256" key="1">
    <source>
        <dbReference type="ARBA" id="ARBA00022737"/>
    </source>
</evidence>
<organism evidence="5 6">
    <name type="scientific">Polysphondylium violaceum</name>
    <dbReference type="NCBI Taxonomy" id="133409"/>
    <lineage>
        <taxon>Eukaryota</taxon>
        <taxon>Amoebozoa</taxon>
        <taxon>Evosea</taxon>
        <taxon>Eumycetozoa</taxon>
        <taxon>Dictyostelia</taxon>
        <taxon>Dictyosteliales</taxon>
        <taxon>Dictyosteliaceae</taxon>
        <taxon>Polysphondylium</taxon>
    </lineage>
</organism>
<proteinExistence type="predicted"/>
<evidence type="ECO:0000313" key="6">
    <source>
        <dbReference type="Proteomes" id="UP000695562"/>
    </source>
</evidence>
<dbReference type="Pfam" id="PF00415">
    <property type="entry name" value="RCC1"/>
    <property type="match status" value="2"/>
</dbReference>
<comment type="caution">
    <text evidence="5">The sequence shown here is derived from an EMBL/GenBank/DDBJ whole genome shotgun (WGS) entry which is preliminary data.</text>
</comment>
<feature type="domain" description="BTB" evidence="4">
    <location>
        <begin position="478"/>
        <end position="553"/>
    </location>
</feature>
<evidence type="ECO:0000256" key="2">
    <source>
        <dbReference type="PROSITE-ProRule" id="PRU00235"/>
    </source>
</evidence>
<feature type="repeat" description="RCC1" evidence="2">
    <location>
        <begin position="289"/>
        <end position="343"/>
    </location>
</feature>
<sequence>MSCDTNFQKKLINFNLVISCGNGKNGQLGHELNKDYLDPTVIQMLKGKRIQQVSCGESHSLAISRFGDVYSWGRGKEGQLGHPQKTMSSPPDVVKALLHERVTKVACGNFHSLAITDQGRVYQWGQLHEVDNSKTGLESTNGLLQMHGLYSQYIAEQSISLYLNGEKDVYEDKKGNSSDEEDDSKEASSSEQSKGKHIGKIVDMNVLTPTMVSSLKNKQIVDISAGWAYSAAVTSEGELYTWGFNEKGQLGLGDRWFHGLPQLVSILSPFRIVSVSCGRQHIGAISAEGELFTWGLGVFGQLGHGKLKSYLHPKKVNAFVEPTFVPIAQIACGANFSMVRSQGGTLYSFGHGEYGQLGSTEDTAHLDWNAKDDHFKYSLPVIVKSLADKKIINVTCGHLHTVAISDDNEVYSWGWGASGCLGFGDKKFQLVPQYVPGLSGEEVSSIAAGEKHTLLVRSADTTSFAFDYKILINDKRYSDVSFLVQDKIVYAHRFFLKSRCPKLYSMVLLNERFSKNIEKDSDGVCLVKIPFVKHQIFMGLMHYLYTDNLIIAPHLRNELANYAKSMGVSRLASLCFRHSYKLRKTEKIPPSSFSQEIIEAIDPEFSDVSFKIREIDLESIPAHKQILSTRNLYFKTMFECSFKEKDQFNFVVGDDIQKSTFKLLLEYIYGNNENIVNEENAIDLLCLADRFMIEDLKHVCEYYLEQMVHQNSLVITEFKKDLVSQDLETTKTCFDNVCVLMQVADRFSAKRLKRVCMETIIGLSLESFNILNNKNETLKKIRCSAPNLIRELDHLASVSGNFKQQSLMTLIR</sequence>
<gene>
    <name evidence="5" type="ORF">CYY_005649</name>
</gene>
<dbReference type="SUPFAM" id="SSF54695">
    <property type="entry name" value="POZ domain"/>
    <property type="match status" value="2"/>
</dbReference>
<feature type="repeat" description="RCC1" evidence="2">
    <location>
        <begin position="67"/>
        <end position="118"/>
    </location>
</feature>
<dbReference type="InterPro" id="IPR011333">
    <property type="entry name" value="SKP1/BTB/POZ_sf"/>
</dbReference>
<dbReference type="InterPro" id="IPR051625">
    <property type="entry name" value="Signaling_Regulatory_Domain"/>
</dbReference>
<evidence type="ECO:0000259" key="4">
    <source>
        <dbReference type="PROSITE" id="PS50097"/>
    </source>
</evidence>
<feature type="domain" description="BTB" evidence="4">
    <location>
        <begin position="606"/>
        <end position="677"/>
    </location>
</feature>
<evidence type="ECO:0000313" key="5">
    <source>
        <dbReference type="EMBL" id="KAF2073033.1"/>
    </source>
</evidence>
<dbReference type="Pfam" id="PF25390">
    <property type="entry name" value="WD40_RLD"/>
    <property type="match status" value="1"/>
</dbReference>
<dbReference type="Gene3D" id="3.30.710.10">
    <property type="entry name" value="Potassium Channel Kv1.1, Chain A"/>
    <property type="match status" value="2"/>
</dbReference>
<dbReference type="InterPro" id="IPR058923">
    <property type="entry name" value="RCC1-like_dom"/>
</dbReference>
<dbReference type="InterPro" id="IPR000408">
    <property type="entry name" value="Reg_chr_condens"/>
</dbReference>
<dbReference type="PANTHER" id="PTHR22872">
    <property type="entry name" value="BTK-BINDING PROTEIN-RELATED"/>
    <property type="match status" value="1"/>
</dbReference>
<dbReference type="AlphaFoldDB" id="A0A8J4UZH1"/>
<protein>
    <recommendedName>
        <fullName evidence="4">BTB domain-containing protein</fullName>
    </recommendedName>
</protein>